<accession>A0ACC1YBM1</accession>
<evidence type="ECO:0000313" key="1">
    <source>
        <dbReference type="EMBL" id="KAJ4720374.1"/>
    </source>
</evidence>
<comment type="caution">
    <text evidence="1">The sequence shown here is derived from an EMBL/GenBank/DDBJ whole genome shotgun (WGS) entry which is preliminary data.</text>
</comment>
<name>A0ACC1YBM1_MELAZ</name>
<sequence>MRSDDGRGAYSDNNSDTESISSDRTTFSGPLGAPIHGNKRGSKKSARFNLPPNTIGSTSNNNDDAYVEITLDICDDSVAVHSVHSAGGGGAAVHEDPELSLLAKKTLENKSSSFRSSMFRNTSSHIRQVSQELKRFASLTRRPSASRRFDRTKSAAAHALKGLKFITAKTGAAGNGWPAVEKRFNELTATSDGLLHCSMFGECIGMNKESKEFAGELFRALARKHNISGDSINKAQLKEFWEQISDESFDSRLQIFFDMVDRDADGRITEEEVKEIISLSASANKLSNIQKQAEEYAALIMEELDPDSVGYIMIHNLETLLLEAPNQSVRIGDSRILSQMLSQKLKPTQENNPLKRWYQKIKYFLMDNWQRVWIMMLWLGIVSGLFAYKFVQYRNKAAYDVMGYCVCIAKGGAETLKFNMALILLPVCRNTITWLRNKTKLGVVVPFDDNLNFHKVIAVGIAIGVILHGGAHLTCDFPRLLHATEEEYEPMEPYFGEEQPPNYWWFLKGVEGVTGIIMVVLMIIAFTLATPWFRRNKLNLPKPLKRLTGFNAFWYSHHLFVIVYTLLIVHGIYLYLTKKWYQKTTWMYLAVPIVLYGCERLIRAFRSSIKPVKILKVAVYPGNVLALHMSKPQGFKYKSGQYMFVNCAAVSPFEWHPFSITSAPEDDYLSVHIRTLGDWTRQLKTVFSEVCQPAPAGKSGLLRAEGGNNLGFPKILIDGPYGAPAQDYKKYDVVLLVGLGIGATPMISIVKDIINNMRSQDNNISELENGIATPKSNNNKASSFNTRKAYFYWVTREQGSFEWFKGIMNEVAEMDEKKIIELHNYCTSVYEEGDARSALITMLQSLQHAKNGVDVVSGTRVKSHFAKPNWRQVYKKIALHHPNSRIGVFYCGAPALTKELRQLASDFSHKTSTKFEFHKENF</sequence>
<dbReference type="EMBL" id="CM051397">
    <property type="protein sequence ID" value="KAJ4720374.1"/>
    <property type="molecule type" value="Genomic_DNA"/>
</dbReference>
<dbReference type="Proteomes" id="UP001164539">
    <property type="component" value="Chromosome 4"/>
</dbReference>
<protein>
    <submittedName>
        <fullName evidence="1">Respiratory burst oxidase-like protein</fullName>
    </submittedName>
</protein>
<evidence type="ECO:0000313" key="2">
    <source>
        <dbReference type="Proteomes" id="UP001164539"/>
    </source>
</evidence>
<proteinExistence type="predicted"/>
<organism evidence="1 2">
    <name type="scientific">Melia azedarach</name>
    <name type="common">Chinaberry tree</name>
    <dbReference type="NCBI Taxonomy" id="155640"/>
    <lineage>
        <taxon>Eukaryota</taxon>
        <taxon>Viridiplantae</taxon>
        <taxon>Streptophyta</taxon>
        <taxon>Embryophyta</taxon>
        <taxon>Tracheophyta</taxon>
        <taxon>Spermatophyta</taxon>
        <taxon>Magnoliopsida</taxon>
        <taxon>eudicotyledons</taxon>
        <taxon>Gunneridae</taxon>
        <taxon>Pentapetalae</taxon>
        <taxon>rosids</taxon>
        <taxon>malvids</taxon>
        <taxon>Sapindales</taxon>
        <taxon>Meliaceae</taxon>
        <taxon>Melia</taxon>
    </lineage>
</organism>
<reference evidence="1 2" key="1">
    <citation type="journal article" date="2023" name="Science">
        <title>Complex scaffold remodeling in plant triterpene biosynthesis.</title>
        <authorList>
            <person name="De La Pena R."/>
            <person name="Hodgson H."/>
            <person name="Liu J.C."/>
            <person name="Stephenson M.J."/>
            <person name="Martin A.C."/>
            <person name="Owen C."/>
            <person name="Harkess A."/>
            <person name="Leebens-Mack J."/>
            <person name="Jimenez L.E."/>
            <person name="Osbourn A."/>
            <person name="Sattely E.S."/>
        </authorList>
    </citation>
    <scope>NUCLEOTIDE SEQUENCE [LARGE SCALE GENOMIC DNA]</scope>
    <source>
        <strain evidence="2">cv. JPN11</strain>
        <tissue evidence="1">Leaf</tissue>
    </source>
</reference>
<gene>
    <name evidence="1" type="ORF">OWV82_008214</name>
</gene>
<keyword evidence="2" id="KW-1185">Reference proteome</keyword>